<dbReference type="OrthoDB" id="6921298at2"/>
<reference evidence="1 2" key="1">
    <citation type="submission" date="2017-10" db="EMBL/GenBank/DDBJ databases">
        <title>Genomics of the genus Arcobacter.</title>
        <authorList>
            <person name="Perez-Cataluna A."/>
            <person name="Figueras M.J."/>
        </authorList>
    </citation>
    <scope>NUCLEOTIDE SEQUENCE [LARGE SCALE GENOMIC DNA]</scope>
    <source>
        <strain evidence="1 2">CECT 8987</strain>
    </source>
</reference>
<comment type="caution">
    <text evidence="1">The sequence shown here is derived from an EMBL/GenBank/DDBJ whole genome shotgun (WGS) entry which is preliminary data.</text>
</comment>
<evidence type="ECO:0000313" key="2">
    <source>
        <dbReference type="Proteomes" id="UP000290657"/>
    </source>
</evidence>
<protein>
    <submittedName>
        <fullName evidence="1">Uncharacterized protein</fullName>
    </submittedName>
</protein>
<gene>
    <name evidence="1" type="ORF">CRV04_01735</name>
</gene>
<proteinExistence type="predicted"/>
<name>A0A4Q0XTC3_9BACT</name>
<dbReference type="Proteomes" id="UP000290657">
    <property type="component" value="Unassembled WGS sequence"/>
</dbReference>
<dbReference type="RefSeq" id="WP_128994894.1">
    <property type="nucleotide sequence ID" value="NZ_PDKN01000001.1"/>
</dbReference>
<sequence>METNRFIDRYFESEAILLKVEYSEKKNLTTFMTYLENLHSVGDKLRDKFNCKINHIPEFVILKIIRNYFHHIEDIEEYSMFVEFEEWGIYQSGIHLIISMKDFAKSIKNFIDNNGSKKYVQKQIELICEFIENDIIDKVDELTNLPKISIDGKVYELGIDIFKYVYNISNIIADKCREIEDLKNKDCIINLDKTYTSYYNIPKRDFVCIPENIPLMTTEGIIFPKDEKSIRLVD</sequence>
<dbReference type="EMBL" id="PDKN01000001">
    <property type="protein sequence ID" value="RXJ60760.1"/>
    <property type="molecule type" value="Genomic_DNA"/>
</dbReference>
<evidence type="ECO:0000313" key="1">
    <source>
        <dbReference type="EMBL" id="RXJ60760.1"/>
    </source>
</evidence>
<keyword evidence="2" id="KW-1185">Reference proteome</keyword>
<organism evidence="1 2">
    <name type="scientific">Candidatus Marinarcus aquaticus</name>
    <dbReference type="NCBI Taxonomy" id="2044504"/>
    <lineage>
        <taxon>Bacteria</taxon>
        <taxon>Pseudomonadati</taxon>
        <taxon>Campylobacterota</taxon>
        <taxon>Epsilonproteobacteria</taxon>
        <taxon>Campylobacterales</taxon>
        <taxon>Arcobacteraceae</taxon>
        <taxon>Candidatus Marinarcus</taxon>
    </lineage>
</organism>
<dbReference type="AlphaFoldDB" id="A0A4Q0XTC3"/>
<accession>A0A4Q0XTC3</accession>